<dbReference type="EMBL" id="BIMN01000001">
    <property type="protein sequence ID" value="GCE63064.1"/>
    <property type="molecule type" value="Genomic_DNA"/>
</dbReference>
<sequence>MASPAAVGGGLLGAGAIGVGSAYLAGAFEGSGSLEAEVEPVNVLLSSEANFSSSYATSGWIGKEYGHYLVSPIGSQTKEDATIDNKKWWEWSYKRWQKDFKSKKGSLSDEFKDDKKINSSFSETAPSEGTSPKALNKVCEAVYQGTKDSITPEENFSGNKTKLKNDLFKYCSILGEVKTIGEASTKTYGATEKGGDSTKNKGFIAVTGNDKFWEIRNKEFYEGLDSDKKSRSKAAGQSSKFKTDSEGNSKQNIRDICGAAYKSQTSEDESYPISEINIFCVL</sequence>
<proteinExistence type="predicted"/>
<organism evidence="2 3">
    <name type="scientific">Candidatus Mycoplasma haematohominis</name>
    <dbReference type="NCBI Taxonomy" id="1494318"/>
    <lineage>
        <taxon>Bacteria</taxon>
        <taxon>Bacillati</taxon>
        <taxon>Mycoplasmatota</taxon>
        <taxon>Mollicutes</taxon>
        <taxon>Mycoplasmataceae</taxon>
        <taxon>Mycoplasma</taxon>
    </lineage>
</organism>
<dbReference type="Proteomes" id="UP000324831">
    <property type="component" value="Unassembled WGS sequence"/>
</dbReference>
<protein>
    <submittedName>
        <fullName evidence="2">Uncharacterized protein</fullName>
    </submittedName>
</protein>
<accession>A0A478FQ93</accession>
<gene>
    <name evidence="2" type="ORF">MHSWG343_00420</name>
</gene>
<evidence type="ECO:0000256" key="1">
    <source>
        <dbReference type="SAM" id="MobiDB-lite"/>
    </source>
</evidence>
<comment type="caution">
    <text evidence="2">The sequence shown here is derived from an EMBL/GenBank/DDBJ whole genome shotgun (WGS) entry which is preliminary data.</text>
</comment>
<feature type="region of interest" description="Disordered" evidence="1">
    <location>
        <begin position="225"/>
        <end position="250"/>
    </location>
</feature>
<dbReference type="AlphaFoldDB" id="A0A478FQ93"/>
<name>A0A478FQ93_9MOLU</name>
<evidence type="ECO:0000313" key="2">
    <source>
        <dbReference type="EMBL" id="GCE63064.1"/>
    </source>
</evidence>
<evidence type="ECO:0000313" key="3">
    <source>
        <dbReference type="Proteomes" id="UP000324831"/>
    </source>
</evidence>
<dbReference type="RefSeq" id="WP_216082661.1">
    <property type="nucleotide sequence ID" value="NZ_CACTIB010000004.1"/>
</dbReference>
<reference evidence="2 3" key="1">
    <citation type="submission" date="2019-01" db="EMBL/GenBank/DDBJ databases">
        <title>Draft genome sequences of Candidatus Mycoplasma haemohominis SWG34-3 identified from a patient with pyrexia, anemia and liver dysfunction.</title>
        <authorList>
            <person name="Sekizuka T."/>
            <person name="Hattori N."/>
            <person name="Katano H."/>
            <person name="Takuma T."/>
            <person name="Ito T."/>
            <person name="Arai N."/>
            <person name="Yanai R."/>
            <person name="Ishii S."/>
            <person name="Miura Y."/>
            <person name="Tokunaga T."/>
            <person name="Watanabe H."/>
            <person name="Nomura N."/>
            <person name="Eguchi J."/>
            <person name="Arai T."/>
            <person name="Hasegawa H."/>
            <person name="Nakamaki T."/>
            <person name="Wakita T."/>
            <person name="Niki Y."/>
            <person name="Kuroda M."/>
        </authorList>
    </citation>
    <scope>NUCLEOTIDE SEQUENCE [LARGE SCALE GENOMIC DNA]</scope>
    <source>
        <strain evidence="2">SWG34-3</strain>
    </source>
</reference>